<evidence type="ECO:0000313" key="3">
    <source>
        <dbReference type="EMBL" id="SCS78029.1"/>
    </source>
</evidence>
<name>A0A1D4KVG9_9STAP</name>
<dbReference type="AlphaFoldDB" id="A0A1D4KVG9"/>
<organism evidence="4 6">
    <name type="scientific">Staphylococcus caeli</name>
    <dbReference type="NCBI Taxonomy" id="2201815"/>
    <lineage>
        <taxon>Bacteria</taxon>
        <taxon>Bacillati</taxon>
        <taxon>Bacillota</taxon>
        <taxon>Bacilli</taxon>
        <taxon>Bacillales</taxon>
        <taxon>Staphylococcaceae</taxon>
        <taxon>Staphylococcus</taxon>
    </lineage>
</organism>
<feature type="transmembrane region" description="Helical" evidence="1">
    <location>
        <begin position="36"/>
        <end position="55"/>
    </location>
</feature>
<keyword evidence="1" id="KW-0472">Membrane</keyword>
<evidence type="ECO:0000313" key="2">
    <source>
        <dbReference type="EMBL" id="AWM30174.1"/>
    </source>
</evidence>
<proteinExistence type="predicted"/>
<sequence length="87" mass="10277">MYISLSYMIINNNAFLTTHVYRLSVIFLVHLIHSNLFSESVVLTFLVLYTTLILFKSQIMNQDLNCILFPFHPKSDFMDTLTFQECY</sequence>
<accession>A0A2U8RLP8</accession>
<evidence type="ECO:0000313" key="4">
    <source>
        <dbReference type="EMBL" id="SCS97735.1"/>
    </source>
</evidence>
<dbReference type="Proteomes" id="UP000095768">
    <property type="component" value="Unassembled WGS sequence"/>
</dbReference>
<evidence type="ECO:0000313" key="6">
    <source>
        <dbReference type="Proteomes" id="UP000095768"/>
    </source>
</evidence>
<keyword evidence="1" id="KW-0812">Transmembrane</keyword>
<keyword evidence="1" id="KW-1133">Transmembrane helix</keyword>
<evidence type="ECO:0000256" key="1">
    <source>
        <dbReference type="SAM" id="Phobius"/>
    </source>
</evidence>
<evidence type="ECO:0000313" key="5">
    <source>
        <dbReference type="Proteomes" id="UP000095412"/>
    </source>
</evidence>
<dbReference type="Proteomes" id="UP000095412">
    <property type="component" value="Unassembled WGS sequence"/>
</dbReference>
<dbReference type="EMBL" id="FMPI01000006">
    <property type="protein sequence ID" value="SCS78029.1"/>
    <property type="molecule type" value="Genomic_DNA"/>
</dbReference>
<protein>
    <submittedName>
        <fullName evidence="4">Uncharacterized protein</fullName>
    </submittedName>
</protein>
<reference evidence="2" key="3">
    <citation type="submission" date="2018-03" db="EMBL/GenBank/DDBJ databases">
        <title>A novel mecC allotype, mecC3, in a new Staphylococcus species, Staphylococcus caeli.</title>
        <authorList>
            <person name="MacFadyen A.C."/>
            <person name="Harrison E.M."/>
            <person name="Morgan F.J.E."/>
            <person name="Parkhill J."/>
            <person name="Holmes M.A."/>
            <person name="Paterson G.K."/>
        </authorList>
    </citation>
    <scope>NUCLEOTIDE SEQUENCE</scope>
    <source>
        <strain evidence="2">82B</strain>
    </source>
</reference>
<gene>
    <name evidence="4" type="ORF">SAMEA2297795_01488</name>
    <name evidence="3" type="ORF">SAMEA2297796_01109</name>
    <name evidence="2" type="ORF">SCC82B_00034</name>
</gene>
<accession>A0A1D4KVG9</accession>
<reference evidence="3 5" key="1">
    <citation type="submission" date="2016-09" db="EMBL/GenBank/DDBJ databases">
        <authorList>
            <consortium name="Pathogen Informatics"/>
            <person name="Sun Q."/>
            <person name="Inoue M."/>
        </authorList>
    </citation>
    <scope>NUCLEOTIDE SEQUENCE [LARGE SCALE GENOMIC DNA]</scope>
    <source>
        <strain evidence="3 5">82C</strain>
    </source>
</reference>
<dbReference type="EMBL" id="FMPG01000005">
    <property type="protein sequence ID" value="SCS97735.1"/>
    <property type="molecule type" value="Genomic_DNA"/>
</dbReference>
<keyword evidence="5" id="KW-1185">Reference proteome</keyword>
<feature type="transmembrane region" description="Helical" evidence="1">
    <location>
        <begin position="12"/>
        <end position="30"/>
    </location>
</feature>
<reference evidence="4 6" key="2">
    <citation type="submission" date="2016-09" db="EMBL/GenBank/DDBJ databases">
        <authorList>
            <consortium name="Pathogen Informatics"/>
        </authorList>
    </citation>
    <scope>NUCLEOTIDE SEQUENCE [LARGE SCALE GENOMIC DNA]</scope>
    <source>
        <strain evidence="4 6">82B</strain>
    </source>
</reference>
<dbReference type="EMBL" id="MH155596">
    <property type="protein sequence ID" value="AWM30174.1"/>
    <property type="molecule type" value="Genomic_DNA"/>
</dbReference>